<dbReference type="Proteomes" id="UP000325641">
    <property type="component" value="Chromosome"/>
</dbReference>
<sequence>MRATNPIEPVCPESALPASKADVKSDAKANVYDLGLKQDESNRLRRIRDLEHENALLMRMVSETQIEIARLRELLASN</sequence>
<dbReference type="AlphaFoldDB" id="A0A5P6PCK9"/>
<evidence type="ECO:0000313" key="2">
    <source>
        <dbReference type="Proteomes" id="UP000325641"/>
    </source>
</evidence>
<name>A0A5P6PCK9_9BRAD</name>
<dbReference type="OrthoDB" id="8243369at2"/>
<dbReference type="RefSeq" id="WP_151649613.1">
    <property type="nucleotide sequence ID" value="NZ_CP044543.1"/>
</dbReference>
<organism evidence="1 2">
    <name type="scientific">Bradyrhizobium betae</name>
    <dbReference type="NCBI Taxonomy" id="244734"/>
    <lineage>
        <taxon>Bacteria</taxon>
        <taxon>Pseudomonadati</taxon>
        <taxon>Pseudomonadota</taxon>
        <taxon>Alphaproteobacteria</taxon>
        <taxon>Hyphomicrobiales</taxon>
        <taxon>Nitrobacteraceae</taxon>
        <taxon>Bradyrhizobium</taxon>
    </lineage>
</organism>
<accession>A0A5P6PCK9</accession>
<evidence type="ECO:0000313" key="1">
    <source>
        <dbReference type="EMBL" id="QFI76097.1"/>
    </source>
</evidence>
<gene>
    <name evidence="1" type="ORF">F8237_29075</name>
</gene>
<reference evidence="2" key="1">
    <citation type="submission" date="2019-10" db="EMBL/GenBank/DDBJ databases">
        <title>Complete Genome Sequence of Bradyrhizobium betae type strain PL7HG1T.</title>
        <authorList>
            <person name="Bromfield E.S.P."/>
            <person name="Cloutier S."/>
        </authorList>
    </citation>
    <scope>NUCLEOTIDE SEQUENCE [LARGE SCALE GENOMIC DNA]</scope>
    <source>
        <strain evidence="2">PL7HG1</strain>
    </source>
</reference>
<protein>
    <submittedName>
        <fullName evidence="1">Uncharacterized protein</fullName>
    </submittedName>
</protein>
<dbReference type="EMBL" id="CP044543">
    <property type="protein sequence ID" value="QFI76097.1"/>
    <property type="molecule type" value="Genomic_DNA"/>
</dbReference>
<dbReference type="KEGG" id="bbet:F8237_29075"/>
<proteinExistence type="predicted"/>